<organism evidence="3 4">
    <name type="scientific">Vitis vinifera</name>
    <name type="common">Grape</name>
    <dbReference type="NCBI Taxonomy" id="29760"/>
    <lineage>
        <taxon>Eukaryota</taxon>
        <taxon>Viridiplantae</taxon>
        <taxon>Streptophyta</taxon>
        <taxon>Embryophyta</taxon>
        <taxon>Tracheophyta</taxon>
        <taxon>Spermatophyta</taxon>
        <taxon>Magnoliopsida</taxon>
        <taxon>eudicotyledons</taxon>
        <taxon>Gunneridae</taxon>
        <taxon>Pentapetalae</taxon>
        <taxon>rosids</taxon>
        <taxon>Vitales</taxon>
        <taxon>Vitaceae</taxon>
        <taxon>Viteae</taxon>
        <taxon>Vitis</taxon>
    </lineage>
</organism>
<evidence type="ECO:0000256" key="1">
    <source>
        <dbReference type="SAM" id="MobiDB-lite"/>
    </source>
</evidence>
<sequence length="247" mass="27614">MNDKEPEIMAQNPELQFQESISDYCNLCDSLKKRDLTTSHDASGDGQPQLKKRETVSVHDYRLRGFSRVAVPPPNFYPILSRTSSDLINSPGLDQAKRSSLENFSCSPQAMNPNVSTLSPSLMKEGSTELPPLRRSVSDQLPVASPPRTGVSGHGEMGIGSPAVSQENPDPERLKRMIERIKEMKQWSQEVVLEVEDAGSHHNNTNACEEEVSIERVGEYLSIYLKCPCSKAYQVFISESDCYYKLM</sequence>
<protein>
    <submittedName>
        <fullName evidence="3">Uncharacterized protein</fullName>
    </submittedName>
</protein>
<dbReference type="AlphaFoldDB" id="A0A438IFB8"/>
<feature type="compositionally biased region" description="Polar residues" evidence="1">
    <location>
        <begin position="104"/>
        <end position="120"/>
    </location>
</feature>
<name>A0A438IFB8_VITVI</name>
<feature type="region of interest" description="Disordered" evidence="1">
    <location>
        <begin position="104"/>
        <end position="170"/>
    </location>
</feature>
<dbReference type="EMBL" id="QGNW01000114">
    <property type="protein sequence ID" value="RVW95421.1"/>
    <property type="molecule type" value="Genomic_DNA"/>
</dbReference>
<proteinExistence type="predicted"/>
<evidence type="ECO:0000313" key="2">
    <source>
        <dbReference type="EMBL" id="RVW37703.1"/>
    </source>
</evidence>
<comment type="caution">
    <text evidence="3">The sequence shown here is derived from an EMBL/GenBank/DDBJ whole genome shotgun (WGS) entry which is preliminary data.</text>
</comment>
<dbReference type="EMBL" id="QGNW01001529">
    <property type="protein sequence ID" value="RVW37703.1"/>
    <property type="molecule type" value="Genomic_DNA"/>
</dbReference>
<reference evidence="3 4" key="1">
    <citation type="journal article" date="2018" name="PLoS Genet.">
        <title>Population sequencing reveals clonal diversity and ancestral inbreeding in the grapevine cultivar Chardonnay.</title>
        <authorList>
            <person name="Roach M.J."/>
            <person name="Johnson D.L."/>
            <person name="Bohlmann J."/>
            <person name="van Vuuren H.J."/>
            <person name="Jones S.J."/>
            <person name="Pretorius I.S."/>
            <person name="Schmidt S.A."/>
            <person name="Borneman A.R."/>
        </authorList>
    </citation>
    <scope>NUCLEOTIDE SEQUENCE [LARGE SCALE GENOMIC DNA]</scope>
    <source>
        <strain evidence="4">cv. Chardonnay</strain>
        <strain evidence="3">I10V1</strain>
        <tissue evidence="3">Leaf</tissue>
    </source>
</reference>
<dbReference type="Proteomes" id="UP000288805">
    <property type="component" value="Unassembled WGS sequence"/>
</dbReference>
<evidence type="ECO:0000313" key="3">
    <source>
        <dbReference type="EMBL" id="RVW95421.1"/>
    </source>
</evidence>
<gene>
    <name evidence="3" type="ORF">CK203_028726</name>
    <name evidence="2" type="ORF">CK203_117358</name>
</gene>
<evidence type="ECO:0000313" key="4">
    <source>
        <dbReference type="Proteomes" id="UP000288805"/>
    </source>
</evidence>
<accession>A0A438IFB8</accession>